<dbReference type="AlphaFoldDB" id="A0A0H4PVD1"/>
<gene>
    <name evidence="3" type="ORF">CA2015_2937</name>
</gene>
<evidence type="ECO:0000256" key="1">
    <source>
        <dbReference type="PROSITE-ProRule" id="PRU00339"/>
    </source>
</evidence>
<organism evidence="3 4">
    <name type="scientific">Cyclobacterium amurskyense</name>
    <dbReference type="NCBI Taxonomy" id="320787"/>
    <lineage>
        <taxon>Bacteria</taxon>
        <taxon>Pseudomonadati</taxon>
        <taxon>Bacteroidota</taxon>
        <taxon>Cytophagia</taxon>
        <taxon>Cytophagales</taxon>
        <taxon>Cyclobacteriaceae</taxon>
        <taxon>Cyclobacterium</taxon>
    </lineage>
</organism>
<keyword evidence="1" id="KW-0802">TPR repeat</keyword>
<dbReference type="Pfam" id="PF13414">
    <property type="entry name" value="TPR_11"/>
    <property type="match status" value="1"/>
</dbReference>
<evidence type="ECO:0000313" key="3">
    <source>
        <dbReference type="EMBL" id="AKP52342.1"/>
    </source>
</evidence>
<dbReference type="PROSITE" id="PS50005">
    <property type="entry name" value="TPR"/>
    <property type="match status" value="1"/>
</dbReference>
<dbReference type="STRING" id="320787.CA2015_2937"/>
<dbReference type="InterPro" id="IPR011990">
    <property type="entry name" value="TPR-like_helical_dom_sf"/>
</dbReference>
<dbReference type="PATRIC" id="fig|320787.5.peg.3214"/>
<keyword evidence="4" id="KW-1185">Reference proteome</keyword>
<name>A0A0H4PVD1_9BACT</name>
<feature type="compositionally biased region" description="Polar residues" evidence="2">
    <location>
        <begin position="194"/>
        <end position="214"/>
    </location>
</feature>
<evidence type="ECO:0000256" key="2">
    <source>
        <dbReference type="SAM" id="MobiDB-lite"/>
    </source>
</evidence>
<feature type="region of interest" description="Disordered" evidence="2">
    <location>
        <begin position="189"/>
        <end position="234"/>
    </location>
</feature>
<dbReference type="KEGG" id="camu:CA2015_2937"/>
<dbReference type="SMART" id="SM00028">
    <property type="entry name" value="TPR"/>
    <property type="match status" value="2"/>
</dbReference>
<dbReference type="Proteomes" id="UP000036520">
    <property type="component" value="Chromosome"/>
</dbReference>
<evidence type="ECO:0000313" key="4">
    <source>
        <dbReference type="Proteomes" id="UP000036520"/>
    </source>
</evidence>
<dbReference type="Gene3D" id="1.25.40.10">
    <property type="entry name" value="Tetratricopeptide repeat domain"/>
    <property type="match status" value="1"/>
</dbReference>
<dbReference type="InterPro" id="IPR019734">
    <property type="entry name" value="TPR_rpt"/>
</dbReference>
<accession>A0A0H4PVD1</accession>
<dbReference type="EMBL" id="CP012040">
    <property type="protein sequence ID" value="AKP52342.1"/>
    <property type="molecule type" value="Genomic_DNA"/>
</dbReference>
<sequence length="839" mass="97759">MKFDKSYLVLLFTFLNIFLFVQNTSGKIFETTFRWKPENGKNGCDATVNLKLNYYLKNDRPWVNISYTIEKGNTVYFEGKQYARQQIGEEAYNAIRVQHPRFVVDLYDGSSFITSIGFDSKGNMTYGGDWLNIFEGHIHAEHTKRNLPSGERAKEIFLSNAFSIKNMRLTYIDAVNFHLVKMYALGENDRNDKSASATPSTDSDQPVSNNNGYETSQSNSSSYQSSTSAANSHYQNALERQQVYTQNLEAAATQIVNVGLSIANDIQQARIRNVNNKNENIREYLEEIIPLDKDCEALYTTDYSAFLVKEKTLRSYENLAIDNLNWLIEKEGDARYKNLKSEIFSNQVNRLRKILAYNTAQLLKNEKELENMELINEFYYANLNELVDFAGDLSTDLGYHNNNVHGSTGYGLFKFWRNFVDEEKSERARKMLAANETNKFLDPFYEIFFYVRQNYVSDYYDKKAIDLFKAANDQTKKLLLKGVLFGRNYVKDLAWDQLYIKDDRLLKLFLENTNEKIYYYEIEFNGTKGKEKMPLYKFLNSKYGFKNSASNALVKDKLKRDKKLTGKNPDDFVEEQLAKEKKAALIENEKIEIQKLISQSQVLSESGDFDKALSLIQKARVDFPNNYDLIISEAHIYNKLNNNDRFLELLKEGEKSANANDVLFFNIGVLEQANENYDEAENYYLKAIEINPENVDAYYNLGIVYSKQATLLKNDINNFIDQPEKYDEIFLEIIEIFRKSISNYKHAVKLQEYDFDTLFEMGFTCTAQANEIGKQANKKLEYPKKFGWLYLKRMEMYNHSLFFFKKAQQLDDTDEDLNKNIIILQKVVDDFNEKRKKKS</sequence>
<feature type="repeat" description="TPR" evidence="1">
    <location>
        <begin position="661"/>
        <end position="694"/>
    </location>
</feature>
<dbReference type="SUPFAM" id="SSF48452">
    <property type="entry name" value="TPR-like"/>
    <property type="match status" value="2"/>
</dbReference>
<dbReference type="OrthoDB" id="739506at2"/>
<protein>
    <submittedName>
        <fullName evidence="3">Tetratricopeptide TPR_1 repeat-containing protein</fullName>
    </submittedName>
</protein>
<proteinExistence type="predicted"/>
<reference evidence="3 4" key="1">
    <citation type="submission" date="2015-07" db="EMBL/GenBank/DDBJ databases">
        <authorList>
            <person name="Kim K.M."/>
        </authorList>
    </citation>
    <scope>NUCLEOTIDE SEQUENCE [LARGE SCALE GENOMIC DNA]</scope>
    <source>
        <strain evidence="3 4">KCTC 12363</strain>
    </source>
</reference>
<feature type="compositionally biased region" description="Low complexity" evidence="2">
    <location>
        <begin position="215"/>
        <end position="232"/>
    </location>
</feature>